<keyword evidence="5 6" id="KW-0472">Membrane</keyword>
<evidence type="ECO:0000256" key="3">
    <source>
        <dbReference type="ARBA" id="ARBA00022692"/>
    </source>
</evidence>
<comment type="similarity">
    <text evidence="2 6">Belongs to the CDC50/LEM3 family.</text>
</comment>
<accession>M8C509</accession>
<dbReference type="Pfam" id="PF03381">
    <property type="entry name" value="CDC50"/>
    <property type="match status" value="1"/>
</dbReference>
<reference evidence="7" key="1">
    <citation type="submission" date="2015-06" db="UniProtKB">
        <authorList>
            <consortium name="EnsemblPlants"/>
        </authorList>
    </citation>
    <scope>IDENTIFICATION</scope>
</reference>
<dbReference type="PANTHER" id="PTHR10926:SF27">
    <property type="entry name" value="ALA-INTERACTING SUBUNIT"/>
    <property type="match status" value="1"/>
</dbReference>
<dbReference type="AlphaFoldDB" id="M8C509"/>
<sequence>MPPVNGGAAAGPSSGSLLEVLYILISNHSVDSEDHAFTQQQLPACKPILAPNMVIPILVFVGLLFIPIGLACYAASNKVFEVVYRYDTKCVPKNMLHNKVGYIQNASINKTCTINLKIPNAMKRPIFIYYQLDRFYQNHRRYATSFNIAQLSDPKEEANADIKDCKPEAYAAKGIPVVPCGLVAWSLFNDTYSFARRPRRAGGIGGVEALRVIKSGISWRSERERLFGKHVYPKNFQNGSLVGGGRLDPRKPLSEQEELMVWMRTAAMPRFRKLYGRVEADLDAGETVAVAVRNSYNSYSFEGGKAVVLSTAGPLGGRNAFLGRAYLVTGMACLVLALLLTLVCLFFPMCDRGASPAAVAVVRPWIMSASVDSASLVPQLTAKENPKARYCKTKA</sequence>
<evidence type="ECO:0000256" key="4">
    <source>
        <dbReference type="ARBA" id="ARBA00022989"/>
    </source>
</evidence>
<dbReference type="EnsemblPlants" id="EMT32395">
    <property type="protein sequence ID" value="EMT32395"/>
    <property type="gene ID" value="F775_14340"/>
</dbReference>
<dbReference type="PIRSF" id="PIRSF015840">
    <property type="entry name" value="DUF284_TM_euk"/>
    <property type="match status" value="1"/>
</dbReference>
<organism evidence="7">
    <name type="scientific">Aegilops tauschii</name>
    <name type="common">Tausch's goatgrass</name>
    <name type="synonym">Aegilops squarrosa</name>
    <dbReference type="NCBI Taxonomy" id="37682"/>
    <lineage>
        <taxon>Eukaryota</taxon>
        <taxon>Viridiplantae</taxon>
        <taxon>Streptophyta</taxon>
        <taxon>Embryophyta</taxon>
        <taxon>Tracheophyta</taxon>
        <taxon>Spermatophyta</taxon>
        <taxon>Magnoliopsida</taxon>
        <taxon>Liliopsida</taxon>
        <taxon>Poales</taxon>
        <taxon>Poaceae</taxon>
        <taxon>BOP clade</taxon>
        <taxon>Pooideae</taxon>
        <taxon>Triticodae</taxon>
        <taxon>Triticeae</taxon>
        <taxon>Triticinae</taxon>
        <taxon>Aegilops</taxon>
    </lineage>
</organism>
<protein>
    <recommendedName>
        <fullName evidence="6">ALA-interacting subunit</fullName>
    </recommendedName>
</protein>
<evidence type="ECO:0000313" key="7">
    <source>
        <dbReference type="EnsemblPlants" id="EMT32395"/>
    </source>
</evidence>
<keyword evidence="4" id="KW-1133">Transmembrane helix</keyword>
<proteinExistence type="inferred from homology"/>
<evidence type="ECO:0000256" key="6">
    <source>
        <dbReference type="PIRNR" id="PIRNR015840"/>
    </source>
</evidence>
<dbReference type="InterPro" id="IPR005045">
    <property type="entry name" value="CDC50/LEM3_fam"/>
</dbReference>
<evidence type="ECO:0000256" key="2">
    <source>
        <dbReference type="ARBA" id="ARBA00009457"/>
    </source>
</evidence>
<dbReference type="GO" id="GO:0005794">
    <property type="term" value="C:Golgi apparatus"/>
    <property type="evidence" value="ECO:0007669"/>
    <property type="project" value="TreeGrafter"/>
</dbReference>
<comment type="subcellular location">
    <subcellularLocation>
        <location evidence="1">Membrane</location>
    </subcellularLocation>
</comment>
<name>M8C509_AEGTA</name>
<dbReference type="GO" id="GO:0005886">
    <property type="term" value="C:plasma membrane"/>
    <property type="evidence" value="ECO:0007669"/>
    <property type="project" value="TreeGrafter"/>
</dbReference>
<evidence type="ECO:0000256" key="1">
    <source>
        <dbReference type="ARBA" id="ARBA00004370"/>
    </source>
</evidence>
<dbReference type="PANTHER" id="PTHR10926">
    <property type="entry name" value="CELL CYCLE CONTROL PROTEIN 50"/>
    <property type="match status" value="1"/>
</dbReference>
<dbReference type="GO" id="GO:0005783">
    <property type="term" value="C:endoplasmic reticulum"/>
    <property type="evidence" value="ECO:0007669"/>
    <property type="project" value="TreeGrafter"/>
</dbReference>
<evidence type="ECO:0000256" key="5">
    <source>
        <dbReference type="ARBA" id="ARBA00023136"/>
    </source>
</evidence>
<keyword evidence="3" id="KW-0812">Transmembrane</keyword>